<protein>
    <submittedName>
        <fullName evidence="3">FAD dependent oxidoreductase</fullName>
    </submittedName>
</protein>
<proteinExistence type="predicted"/>
<dbReference type="OrthoDB" id="498204at2759"/>
<evidence type="ECO:0000313" key="3">
    <source>
        <dbReference type="EMBL" id="ORX51439.1"/>
    </source>
</evidence>
<gene>
    <name evidence="3" type="ORF">BCR36DRAFT_582987</name>
</gene>
<accession>A0A1Y1VCR1</accession>
<evidence type="ECO:0000313" key="4">
    <source>
        <dbReference type="Proteomes" id="UP000193719"/>
    </source>
</evidence>
<dbReference type="PANTHER" id="PTHR13847:SF150">
    <property type="entry name" value="OXIDOREDUCTASE TDA3-RELATED"/>
    <property type="match status" value="1"/>
</dbReference>
<keyword evidence="1" id="KW-0472">Membrane</keyword>
<reference evidence="3 4" key="1">
    <citation type="submission" date="2016-08" db="EMBL/GenBank/DDBJ databases">
        <title>Genomes of anaerobic fungi encode conserved fungal cellulosomes for biomass hydrolysis.</title>
        <authorList>
            <consortium name="DOE Joint Genome Institute"/>
            <person name="Haitjema C.H."/>
            <person name="Gilmore S.P."/>
            <person name="Henske J.K."/>
            <person name="Solomon K.V."/>
            <person name="De Groot R."/>
            <person name="Kuo A."/>
            <person name="Mondo S.J."/>
            <person name="Salamov A.A."/>
            <person name="Labutti K."/>
            <person name="Zhao Z."/>
            <person name="Chiniquy J."/>
            <person name="Barry K."/>
            <person name="Brewer H.M."/>
            <person name="Purvine S.O."/>
            <person name="Wright A.T."/>
            <person name="Boxma B."/>
            <person name="Van Alen T."/>
            <person name="Hackstein J.H."/>
            <person name="Baker S.E."/>
            <person name="Grigoriev I.V."/>
            <person name="O'Malley M.A."/>
        </authorList>
    </citation>
    <scope>NUCLEOTIDE SEQUENCE [LARGE SCALE GENOMIC DNA]</scope>
    <source>
        <strain evidence="4">finn</strain>
    </source>
</reference>
<sequence length="436" mass="49588">MSNENQQPIKIVIAGGGIIGICTAYYLTFYQEYCKEENKGQIPKFDITIIERRSVACSASGYAGGFMARDWCEGERSDPLVRQSYKLHQDLAQKFNGKENYDFRQVETLEFIADEGKEEEKIEKEGKKTEEIKTPPWVEAKISCKNVIGEIDATAQMQPMKFCHYFLEKLKAQGVKLRIAEITNVKYNDDSKVYEGVYVKDQTYDNEGQNITKDDVKEEFIPSDILILALGPWTFQANRWFPNQMPKGFTGHKCQSYLVRPKKPLSDPQVYFIPIEKDGDPVVEIYPRPDGTVYICSMAAPEPFPRDEIEKLPFVSPTDQFYLERQQKLVKALSEHGLNDSELLEVHEATYLPVPPKSYLPIIGKLKEIKGKEESVPSSGVYIASGHNYWGIMTATGTGLALAELIILGKSEQIDIRGLNPLRPGHEDEDEEIFDW</sequence>
<dbReference type="AlphaFoldDB" id="A0A1Y1VCR1"/>
<dbReference type="STRING" id="1754191.A0A1Y1VCR1"/>
<keyword evidence="1" id="KW-1133">Transmembrane helix</keyword>
<keyword evidence="4" id="KW-1185">Reference proteome</keyword>
<dbReference type="Gene3D" id="3.30.9.10">
    <property type="entry name" value="D-Amino Acid Oxidase, subunit A, domain 2"/>
    <property type="match status" value="1"/>
</dbReference>
<dbReference type="Pfam" id="PF01266">
    <property type="entry name" value="DAO"/>
    <property type="match status" value="1"/>
</dbReference>
<organism evidence="3 4">
    <name type="scientific">Piromyces finnis</name>
    <dbReference type="NCBI Taxonomy" id="1754191"/>
    <lineage>
        <taxon>Eukaryota</taxon>
        <taxon>Fungi</taxon>
        <taxon>Fungi incertae sedis</taxon>
        <taxon>Chytridiomycota</taxon>
        <taxon>Chytridiomycota incertae sedis</taxon>
        <taxon>Neocallimastigomycetes</taxon>
        <taxon>Neocallimastigales</taxon>
        <taxon>Neocallimastigaceae</taxon>
        <taxon>Piromyces</taxon>
    </lineage>
</organism>
<feature type="transmembrane region" description="Helical" evidence="1">
    <location>
        <begin position="12"/>
        <end position="30"/>
    </location>
</feature>
<dbReference type="InterPro" id="IPR036188">
    <property type="entry name" value="FAD/NAD-bd_sf"/>
</dbReference>
<evidence type="ECO:0000259" key="2">
    <source>
        <dbReference type="Pfam" id="PF01266"/>
    </source>
</evidence>
<name>A0A1Y1VCR1_9FUNG</name>
<feature type="domain" description="FAD dependent oxidoreductase" evidence="2">
    <location>
        <begin position="10"/>
        <end position="405"/>
    </location>
</feature>
<dbReference type="GO" id="GO:0005737">
    <property type="term" value="C:cytoplasm"/>
    <property type="evidence" value="ECO:0007669"/>
    <property type="project" value="TreeGrafter"/>
</dbReference>
<comment type="caution">
    <text evidence="3">The sequence shown here is derived from an EMBL/GenBank/DDBJ whole genome shotgun (WGS) entry which is preliminary data.</text>
</comment>
<keyword evidence="1" id="KW-0812">Transmembrane</keyword>
<dbReference type="SUPFAM" id="SSF51905">
    <property type="entry name" value="FAD/NAD(P)-binding domain"/>
    <property type="match status" value="1"/>
</dbReference>
<reference evidence="3 4" key="2">
    <citation type="submission" date="2016-08" db="EMBL/GenBank/DDBJ databases">
        <title>Pervasive Adenine N6-methylation of Active Genes in Fungi.</title>
        <authorList>
            <consortium name="DOE Joint Genome Institute"/>
            <person name="Mondo S.J."/>
            <person name="Dannebaum R.O."/>
            <person name="Kuo R.C."/>
            <person name="Labutti K."/>
            <person name="Haridas S."/>
            <person name="Kuo A."/>
            <person name="Salamov A."/>
            <person name="Ahrendt S.R."/>
            <person name="Lipzen A."/>
            <person name="Sullivan W."/>
            <person name="Andreopoulos W.B."/>
            <person name="Clum A."/>
            <person name="Lindquist E."/>
            <person name="Daum C."/>
            <person name="Ramamoorthy G.K."/>
            <person name="Gryganskyi A."/>
            <person name="Culley D."/>
            <person name="Magnuson J.K."/>
            <person name="James T.Y."/>
            <person name="O'Malley M.A."/>
            <person name="Stajich J.E."/>
            <person name="Spatafora J.W."/>
            <person name="Visel A."/>
            <person name="Grigoriev I.V."/>
        </authorList>
    </citation>
    <scope>NUCLEOTIDE SEQUENCE [LARGE SCALE GENOMIC DNA]</scope>
    <source>
        <strain evidence="4">finn</strain>
    </source>
</reference>
<dbReference type="InterPro" id="IPR006076">
    <property type="entry name" value="FAD-dep_OxRdtase"/>
</dbReference>
<evidence type="ECO:0000256" key="1">
    <source>
        <dbReference type="SAM" id="Phobius"/>
    </source>
</evidence>
<dbReference type="PANTHER" id="PTHR13847">
    <property type="entry name" value="SARCOSINE DEHYDROGENASE-RELATED"/>
    <property type="match status" value="1"/>
</dbReference>
<dbReference type="Proteomes" id="UP000193719">
    <property type="component" value="Unassembled WGS sequence"/>
</dbReference>
<dbReference type="Gene3D" id="3.50.50.60">
    <property type="entry name" value="FAD/NAD(P)-binding domain"/>
    <property type="match status" value="1"/>
</dbReference>
<dbReference type="EMBL" id="MCFH01000018">
    <property type="protein sequence ID" value="ORX51439.1"/>
    <property type="molecule type" value="Genomic_DNA"/>
</dbReference>